<dbReference type="Pfam" id="PF00589">
    <property type="entry name" value="Phage_integrase"/>
    <property type="match status" value="1"/>
</dbReference>
<dbReference type="InterPro" id="IPR013762">
    <property type="entry name" value="Integrase-like_cat_sf"/>
</dbReference>
<dbReference type="InterPro" id="IPR025269">
    <property type="entry name" value="SAM-like_dom"/>
</dbReference>
<feature type="domain" description="Tyr recombinase" evidence="4">
    <location>
        <begin position="222"/>
        <end position="400"/>
    </location>
</feature>
<dbReference type="GO" id="GO:0003677">
    <property type="term" value="F:DNA binding"/>
    <property type="evidence" value="ECO:0007669"/>
    <property type="project" value="UniProtKB-KW"/>
</dbReference>
<dbReference type="RefSeq" id="WP_296942107.1">
    <property type="nucleotide sequence ID" value="NZ_LT599032.1"/>
</dbReference>
<organism evidence="5">
    <name type="scientific">uncultured Dysgonomonas sp</name>
    <dbReference type="NCBI Taxonomy" id="206096"/>
    <lineage>
        <taxon>Bacteria</taxon>
        <taxon>Pseudomonadati</taxon>
        <taxon>Bacteroidota</taxon>
        <taxon>Bacteroidia</taxon>
        <taxon>Bacteroidales</taxon>
        <taxon>Dysgonomonadaceae</taxon>
        <taxon>Dysgonomonas</taxon>
        <taxon>environmental samples</taxon>
    </lineage>
</organism>
<evidence type="ECO:0000256" key="2">
    <source>
        <dbReference type="ARBA" id="ARBA00023125"/>
    </source>
</evidence>
<dbReference type="Pfam" id="PF13102">
    <property type="entry name" value="Phage_int_SAM_5"/>
    <property type="match status" value="1"/>
</dbReference>
<accession>A0A212JT23</accession>
<dbReference type="PROSITE" id="PS51898">
    <property type="entry name" value="TYR_RECOMBINASE"/>
    <property type="match status" value="1"/>
</dbReference>
<evidence type="ECO:0000259" key="4">
    <source>
        <dbReference type="PROSITE" id="PS51898"/>
    </source>
</evidence>
<dbReference type="InterPro" id="IPR035386">
    <property type="entry name" value="Arm-DNA-bind_5"/>
</dbReference>
<dbReference type="InterPro" id="IPR010998">
    <property type="entry name" value="Integrase_recombinase_N"/>
</dbReference>
<evidence type="ECO:0000313" key="5">
    <source>
        <dbReference type="EMBL" id="SBW02507.1"/>
    </source>
</evidence>
<dbReference type="InterPro" id="IPR050090">
    <property type="entry name" value="Tyrosine_recombinase_XerCD"/>
</dbReference>
<dbReference type="PANTHER" id="PTHR30349:SF64">
    <property type="entry name" value="PROPHAGE INTEGRASE INTD-RELATED"/>
    <property type="match status" value="1"/>
</dbReference>
<sequence>MGLKKSTFNVNFLLRKHKMLKNGEAPICMRISVNCRAVDISIKRSVAVEHWNQTRECCTSTGKVGKELNRYIDTMRAKVLQIHRELEIDGVRVTADAIRDKLYGRDESQKTLVEVYTEHNKRCRALIGKDFSASTVEKFETSLNTLKAFIKHTTKKEDILLKEVSRVFIQDFEFYLKAERNLQHNSALKHLKNLKKIIRIALANEWIKKDPFMGIQFKHDKVDVDFLSQEELERIMNKEFTIKRLEVVRDIFCFCSLTGLAFIDVKQLSSSHLVTDNNGTLWIRKPRQKTGNMCNIPVISAAKVILDKYKDHPECLKQNVLLPVLSNQKMNSYLKEIADLCGITKKLSTHTARHTAATVVFLANNVSIENVAKILGHSNTKMTQHYAKVLDSSILRDMQQVEAKFG</sequence>
<gene>
    <name evidence="5" type="ORF">KL86DYS1_30324</name>
</gene>
<name>A0A212JT23_9BACT</name>
<dbReference type="PANTHER" id="PTHR30349">
    <property type="entry name" value="PHAGE INTEGRASE-RELATED"/>
    <property type="match status" value="1"/>
</dbReference>
<evidence type="ECO:0000256" key="1">
    <source>
        <dbReference type="ARBA" id="ARBA00008857"/>
    </source>
</evidence>
<proteinExistence type="inferred from homology"/>
<dbReference type="InterPro" id="IPR011010">
    <property type="entry name" value="DNA_brk_join_enz"/>
</dbReference>
<keyword evidence="3" id="KW-0233">DNA recombination</keyword>
<keyword evidence="2" id="KW-0238">DNA-binding</keyword>
<reference evidence="5" key="1">
    <citation type="submission" date="2016-04" db="EMBL/GenBank/DDBJ databases">
        <authorList>
            <person name="Evans L.H."/>
            <person name="Alamgir A."/>
            <person name="Owens N."/>
            <person name="Weber N.D."/>
            <person name="Virtaneva K."/>
            <person name="Barbian K."/>
            <person name="Babar A."/>
            <person name="Rosenke K."/>
        </authorList>
    </citation>
    <scope>NUCLEOTIDE SEQUENCE</scope>
    <source>
        <strain evidence="5">86-1</strain>
    </source>
</reference>
<protein>
    <recommendedName>
        <fullName evidence="4">Tyr recombinase domain-containing protein</fullName>
    </recommendedName>
</protein>
<dbReference type="GO" id="GO:0015074">
    <property type="term" value="P:DNA integration"/>
    <property type="evidence" value="ECO:0007669"/>
    <property type="project" value="InterPro"/>
</dbReference>
<dbReference type="AlphaFoldDB" id="A0A212JT23"/>
<dbReference type="Pfam" id="PF17293">
    <property type="entry name" value="Arm-DNA-bind_5"/>
    <property type="match status" value="1"/>
</dbReference>
<dbReference type="CDD" id="cd01185">
    <property type="entry name" value="INTN1_C_like"/>
    <property type="match status" value="1"/>
</dbReference>
<dbReference type="InterPro" id="IPR002104">
    <property type="entry name" value="Integrase_catalytic"/>
</dbReference>
<dbReference type="GO" id="GO:0006310">
    <property type="term" value="P:DNA recombination"/>
    <property type="evidence" value="ECO:0007669"/>
    <property type="project" value="UniProtKB-KW"/>
</dbReference>
<comment type="similarity">
    <text evidence="1">Belongs to the 'phage' integrase family.</text>
</comment>
<dbReference type="EMBL" id="FLUM01000003">
    <property type="protein sequence ID" value="SBW02507.1"/>
    <property type="molecule type" value="Genomic_DNA"/>
</dbReference>
<dbReference type="Gene3D" id="1.10.443.10">
    <property type="entry name" value="Intergrase catalytic core"/>
    <property type="match status" value="1"/>
</dbReference>
<dbReference type="SUPFAM" id="SSF56349">
    <property type="entry name" value="DNA breaking-rejoining enzymes"/>
    <property type="match status" value="1"/>
</dbReference>
<evidence type="ECO:0000256" key="3">
    <source>
        <dbReference type="ARBA" id="ARBA00023172"/>
    </source>
</evidence>
<dbReference type="Gene3D" id="1.10.150.130">
    <property type="match status" value="1"/>
</dbReference>